<sequence>MKGNSMEKTEYEILLDACILAGKLMMENGAEMHRVEDTMNRILESKQGEGAGVSFVLPTGIFVTTSDGEQIKMKRIQKRRSNLAKLADVNQLSRLFSANQIDVYELYSSLKEINSDAMQYPVWMKYVAAAFVSAFMMLIFEGSLFDFPITMLLGTIGFGIHYYASKKLNVKFIAEFIASFSIGILTICLQRKGFIVDFETVIIGSIMLMVPGIPIMNSIRDFLVGNTISGTVFMVEALFIAIMIGSGIMASLQVMAGVFV</sequence>
<feature type="transmembrane region" description="Helical" evidence="7">
    <location>
        <begin position="147"/>
        <end position="164"/>
    </location>
</feature>
<evidence type="ECO:0000256" key="3">
    <source>
        <dbReference type="ARBA" id="ARBA00022692"/>
    </source>
</evidence>
<dbReference type="EMBL" id="ACLK02000002">
    <property type="protein sequence ID" value="EFY08647.1"/>
    <property type="molecule type" value="Genomic_DNA"/>
</dbReference>
<evidence type="ECO:0000256" key="4">
    <source>
        <dbReference type="ARBA" id="ARBA00022989"/>
    </source>
</evidence>
<dbReference type="GO" id="GO:0015744">
    <property type="term" value="P:succinate transport"/>
    <property type="evidence" value="ECO:0007669"/>
    <property type="project" value="TreeGrafter"/>
</dbReference>
<evidence type="ECO:0000256" key="7">
    <source>
        <dbReference type="SAM" id="Phobius"/>
    </source>
</evidence>
<comment type="subcellular location">
    <subcellularLocation>
        <location evidence="1">Cell membrane</location>
        <topology evidence="1">Multi-pass membrane protein</topology>
    </subcellularLocation>
</comment>
<dbReference type="GO" id="GO:0005886">
    <property type="term" value="C:plasma membrane"/>
    <property type="evidence" value="ECO:0007669"/>
    <property type="project" value="UniProtKB-SubCell"/>
</dbReference>
<comment type="similarity">
    <text evidence="6">Belongs to the ThrE exporter (TC 2.A.79) family.</text>
</comment>
<dbReference type="PANTHER" id="PTHR34390:SF2">
    <property type="entry name" value="SUCCINATE TRANSPORTER SUBUNIT YJJP-RELATED"/>
    <property type="match status" value="1"/>
</dbReference>
<dbReference type="AlphaFoldDB" id="E7FWU8"/>
<proteinExistence type="inferred from homology"/>
<dbReference type="GO" id="GO:0022857">
    <property type="term" value="F:transmembrane transporter activity"/>
    <property type="evidence" value="ECO:0007669"/>
    <property type="project" value="InterPro"/>
</dbReference>
<reference evidence="9" key="1">
    <citation type="submission" date="2011-01" db="EMBL/GenBank/DDBJ databases">
        <authorList>
            <person name="Muzny D."/>
            <person name="Qin X."/>
            <person name="Buhay C."/>
            <person name="Dugan-Rocha S."/>
            <person name="Ding Y."/>
            <person name="Chen G."/>
            <person name="Hawes A."/>
            <person name="Holder M."/>
            <person name="Jhangiani S."/>
            <person name="Johnson A."/>
            <person name="Khan Z."/>
            <person name="Li Z."/>
            <person name="Liu W."/>
            <person name="Liu X."/>
            <person name="Perez L."/>
            <person name="Shen H."/>
            <person name="Wang Q."/>
            <person name="Watt J."/>
            <person name="Xi L."/>
            <person name="Xin Y."/>
            <person name="Zhou J."/>
            <person name="Deng J."/>
            <person name="Jiang H."/>
            <person name="Liu Y."/>
            <person name="Qu J."/>
            <person name="Song X.-Z."/>
            <person name="Zhang L."/>
            <person name="Villasana D."/>
            <person name="Johnson A."/>
            <person name="Liu J."/>
            <person name="Liyanage D."/>
            <person name="Lorensuhewa L."/>
            <person name="Robinson T."/>
            <person name="Song A."/>
            <person name="Song B.-B."/>
            <person name="Dinh H."/>
            <person name="Thornton R."/>
            <person name="Coyle M."/>
            <person name="Francisco L."/>
            <person name="Jackson L."/>
            <person name="Javaid M."/>
            <person name="Korchina V."/>
            <person name="Kovar C."/>
            <person name="Mata R."/>
            <person name="Mathew T."/>
            <person name="Ngo R."/>
            <person name="Nguyen L."/>
            <person name="Nguyen N."/>
            <person name="Okwuonu G."/>
            <person name="Ongeri F."/>
            <person name="Pham C."/>
            <person name="Simmons D."/>
            <person name="Wilczek-Boney K."/>
            <person name="Hale W."/>
            <person name="Jakkamsetti A."/>
            <person name="Pham P."/>
            <person name="Ruth R."/>
            <person name="San Lucas F."/>
            <person name="Warren J."/>
            <person name="Zhang J."/>
            <person name="Zhao Z."/>
            <person name="Zhou C."/>
            <person name="Zhu D."/>
            <person name="Lee S."/>
            <person name="Bess C."/>
            <person name="Blankenburg K."/>
            <person name="Forbes L."/>
            <person name="Fu Q."/>
            <person name="Gubbala S."/>
            <person name="Hirani K."/>
            <person name="Jayaseelan J.C."/>
            <person name="Lara F."/>
            <person name="Munidasa M."/>
            <person name="Palculict T."/>
            <person name="Patil S."/>
            <person name="Pu L.-L."/>
            <person name="Saada N."/>
            <person name="Tang L."/>
            <person name="Weissenberger G."/>
            <person name="Zhu Y."/>
            <person name="Hemphill L."/>
            <person name="Shang Y."/>
            <person name="Youmans B."/>
            <person name="Ayvaz T."/>
            <person name="Ross M."/>
            <person name="Santibanez J."/>
            <person name="Aqrawi P."/>
            <person name="Gross S."/>
            <person name="Joshi V."/>
            <person name="Fowler G."/>
            <person name="Nazareth L."/>
            <person name="Reid J."/>
            <person name="Worley K."/>
            <person name="Petrosino J."/>
            <person name="Highlander S."/>
            <person name="Gibbs R."/>
        </authorList>
    </citation>
    <scope>NUCLEOTIDE SEQUENCE [LARGE SCALE GENOMIC DNA]</scope>
    <source>
        <strain evidence="9">ATCC 19414</strain>
    </source>
</reference>
<evidence type="ECO:0000313" key="10">
    <source>
        <dbReference type="Proteomes" id="UP000003028"/>
    </source>
</evidence>
<feature type="transmembrane region" description="Helical" evidence="7">
    <location>
        <begin position="201"/>
        <end position="219"/>
    </location>
</feature>
<dbReference type="Proteomes" id="UP000003028">
    <property type="component" value="Unassembled WGS sequence"/>
</dbReference>
<evidence type="ECO:0000313" key="9">
    <source>
        <dbReference type="EMBL" id="EFY08647.1"/>
    </source>
</evidence>
<evidence type="ECO:0000256" key="2">
    <source>
        <dbReference type="ARBA" id="ARBA00022475"/>
    </source>
</evidence>
<keyword evidence="4 7" id="KW-1133">Transmembrane helix</keyword>
<accession>E7FWU8</accession>
<dbReference type="RefSeq" id="WP_003774308.1">
    <property type="nucleotide sequence ID" value="NZ_ACLK02000002.1"/>
</dbReference>
<dbReference type="Pfam" id="PF06738">
    <property type="entry name" value="ThrE"/>
    <property type="match status" value="1"/>
</dbReference>
<feature type="transmembrane region" description="Helical" evidence="7">
    <location>
        <begin position="123"/>
        <end position="140"/>
    </location>
</feature>
<keyword evidence="10" id="KW-1185">Reference proteome</keyword>
<comment type="caution">
    <text evidence="9">The sequence shown here is derived from an EMBL/GenBank/DDBJ whole genome shotgun (WGS) entry which is preliminary data.</text>
</comment>
<dbReference type="InterPro" id="IPR050539">
    <property type="entry name" value="ThrE_Dicarb/AminoAcid_Exp"/>
</dbReference>
<evidence type="ECO:0000256" key="6">
    <source>
        <dbReference type="ARBA" id="ARBA00034125"/>
    </source>
</evidence>
<keyword evidence="2" id="KW-1003">Cell membrane</keyword>
<protein>
    <recommendedName>
        <fullName evidence="8">Threonine/serine exporter-like N-terminal domain-containing protein</fullName>
    </recommendedName>
</protein>
<dbReference type="InterPro" id="IPR010619">
    <property type="entry name" value="ThrE-like_N"/>
</dbReference>
<organism evidence="9 10">
    <name type="scientific">Erysipelothrix rhusiopathiae ATCC 19414</name>
    <dbReference type="NCBI Taxonomy" id="525280"/>
    <lineage>
        <taxon>Bacteria</taxon>
        <taxon>Bacillati</taxon>
        <taxon>Bacillota</taxon>
        <taxon>Erysipelotrichia</taxon>
        <taxon>Erysipelotrichales</taxon>
        <taxon>Erysipelotrichaceae</taxon>
        <taxon>Erysipelothrix</taxon>
    </lineage>
</organism>
<feature type="domain" description="Threonine/serine exporter-like N-terminal" evidence="8">
    <location>
        <begin position="17"/>
        <end position="254"/>
    </location>
</feature>
<name>E7FWU8_ERYRH</name>
<dbReference type="PANTHER" id="PTHR34390">
    <property type="entry name" value="UPF0442 PROTEIN YJJB-RELATED"/>
    <property type="match status" value="1"/>
</dbReference>
<evidence type="ECO:0000259" key="8">
    <source>
        <dbReference type="Pfam" id="PF06738"/>
    </source>
</evidence>
<evidence type="ECO:0000256" key="5">
    <source>
        <dbReference type="ARBA" id="ARBA00023136"/>
    </source>
</evidence>
<dbReference type="STRING" id="1648.A2I91_00800"/>
<keyword evidence="3 7" id="KW-0812">Transmembrane</keyword>
<evidence type="ECO:0000256" key="1">
    <source>
        <dbReference type="ARBA" id="ARBA00004651"/>
    </source>
</evidence>
<feature type="transmembrane region" description="Helical" evidence="7">
    <location>
        <begin position="170"/>
        <end position="189"/>
    </location>
</feature>
<gene>
    <name evidence="9" type="ORF">HMPREF0357_10754</name>
</gene>
<dbReference type="GeneID" id="41397180"/>
<keyword evidence="5 7" id="KW-0472">Membrane</keyword>